<dbReference type="SUPFAM" id="SSF49503">
    <property type="entry name" value="Cupredoxins"/>
    <property type="match status" value="1"/>
</dbReference>
<dbReference type="AlphaFoldDB" id="A0AAN7TBH9"/>
<proteinExistence type="predicted"/>
<dbReference type="InterPro" id="IPR008972">
    <property type="entry name" value="Cupredoxin"/>
</dbReference>
<evidence type="ECO:0000313" key="3">
    <source>
        <dbReference type="Proteomes" id="UP001309876"/>
    </source>
</evidence>
<evidence type="ECO:0000256" key="1">
    <source>
        <dbReference type="SAM" id="SignalP"/>
    </source>
</evidence>
<gene>
    <name evidence="2" type="ORF">LTR05_000364</name>
</gene>
<dbReference type="Gene3D" id="2.60.40.420">
    <property type="entry name" value="Cupredoxins - blue copper proteins"/>
    <property type="match status" value="1"/>
</dbReference>
<sequence length="253" mass="25554">MQIIRAIVASLLLATLASCTDTPSSSGAERVVQIVQVGDANGTLKFFPEKIKADVGSVVQFQFYPRNHTITESSFAAPCVPIAANLTTPERPGQRSGFVPVTADAQFRPIYNLIVNDTRPMWIFCGQQPHCIRGMAMVINQNETDTAKTIEKYKEAAALLPPPPPPGAAGSSAASSAPATAAPSAASSVSTVTPPSATVTAGPSLSASATSAAGALGGTTTASIATFTGGAGTQKMPAMAIAGLVVGAVGAVL</sequence>
<reference evidence="2 3" key="1">
    <citation type="submission" date="2023-08" db="EMBL/GenBank/DDBJ databases">
        <title>Black Yeasts Isolated from many extreme environments.</title>
        <authorList>
            <person name="Coleine C."/>
            <person name="Stajich J.E."/>
            <person name="Selbmann L."/>
        </authorList>
    </citation>
    <scope>NUCLEOTIDE SEQUENCE [LARGE SCALE GENOMIC DNA]</scope>
    <source>
        <strain evidence="2 3">CCFEE 5910</strain>
    </source>
</reference>
<dbReference type="EMBL" id="JAVRRJ010000001">
    <property type="protein sequence ID" value="KAK5090194.1"/>
    <property type="molecule type" value="Genomic_DNA"/>
</dbReference>
<comment type="caution">
    <text evidence="2">The sequence shown here is derived from an EMBL/GenBank/DDBJ whole genome shotgun (WGS) entry which is preliminary data.</text>
</comment>
<keyword evidence="1" id="KW-0732">Signal</keyword>
<dbReference type="PANTHER" id="PTHR34883">
    <property type="entry name" value="SERINE-RICH PROTEIN, PUTATIVE-RELATED-RELATED"/>
    <property type="match status" value="1"/>
</dbReference>
<organism evidence="2 3">
    <name type="scientific">Lithohypha guttulata</name>
    <dbReference type="NCBI Taxonomy" id="1690604"/>
    <lineage>
        <taxon>Eukaryota</taxon>
        <taxon>Fungi</taxon>
        <taxon>Dikarya</taxon>
        <taxon>Ascomycota</taxon>
        <taxon>Pezizomycotina</taxon>
        <taxon>Eurotiomycetes</taxon>
        <taxon>Chaetothyriomycetidae</taxon>
        <taxon>Chaetothyriales</taxon>
        <taxon>Trichomeriaceae</taxon>
        <taxon>Lithohypha</taxon>
    </lineage>
</organism>
<evidence type="ECO:0000313" key="2">
    <source>
        <dbReference type="EMBL" id="KAK5090194.1"/>
    </source>
</evidence>
<feature type="chain" id="PRO_5042879438" description="Extracellular serine-rich protein" evidence="1">
    <location>
        <begin position="20"/>
        <end position="253"/>
    </location>
</feature>
<keyword evidence="3" id="KW-1185">Reference proteome</keyword>
<evidence type="ECO:0008006" key="4">
    <source>
        <dbReference type="Google" id="ProtNLM"/>
    </source>
</evidence>
<protein>
    <recommendedName>
        <fullName evidence="4">Extracellular serine-rich protein</fullName>
    </recommendedName>
</protein>
<accession>A0AAN7TBH9</accession>
<dbReference type="CDD" id="cd00920">
    <property type="entry name" value="Cupredoxin"/>
    <property type="match status" value="1"/>
</dbReference>
<feature type="signal peptide" evidence="1">
    <location>
        <begin position="1"/>
        <end position="19"/>
    </location>
</feature>
<dbReference type="InterPro" id="IPR052953">
    <property type="entry name" value="Ser-rich/MCO-related"/>
</dbReference>
<name>A0AAN7TBH9_9EURO</name>
<dbReference type="PANTHER" id="PTHR34883:SF15">
    <property type="entry name" value="EXTRACELLULAR SERINE-RICH PROTEIN"/>
    <property type="match status" value="1"/>
</dbReference>
<dbReference type="PROSITE" id="PS51257">
    <property type="entry name" value="PROKAR_LIPOPROTEIN"/>
    <property type="match status" value="1"/>
</dbReference>
<dbReference type="Proteomes" id="UP001309876">
    <property type="component" value="Unassembled WGS sequence"/>
</dbReference>